<comment type="similarity">
    <text evidence="2">Belongs to the CRISPR-associated Csm5 family.</text>
</comment>
<keyword evidence="9" id="KW-1185">Reference proteome</keyword>
<dbReference type="EMBL" id="FNAF01000002">
    <property type="protein sequence ID" value="SDD31799.1"/>
    <property type="molecule type" value="Genomic_DNA"/>
</dbReference>
<evidence type="ECO:0000256" key="6">
    <source>
        <dbReference type="ARBA" id="ARBA00031720"/>
    </source>
</evidence>
<accession>A0A1G6TRZ4</accession>
<evidence type="ECO:0000256" key="4">
    <source>
        <dbReference type="ARBA" id="ARBA00022884"/>
    </source>
</evidence>
<protein>
    <recommendedName>
        <fullName evidence="3">CRISPR system Cms protein Csm5</fullName>
    </recommendedName>
    <alternativeName>
        <fullName evidence="6">CRISPR type III A-associated protein Csm5</fullName>
    </alternativeName>
</protein>
<evidence type="ECO:0000313" key="9">
    <source>
        <dbReference type="Proteomes" id="UP000198995"/>
    </source>
</evidence>
<dbReference type="PANTHER" id="PTHR38007:SF1">
    <property type="entry name" value="CRISPR SYSTEM CMS PROTEIN CSM5"/>
    <property type="match status" value="1"/>
</dbReference>
<evidence type="ECO:0000256" key="2">
    <source>
        <dbReference type="ARBA" id="ARBA00006680"/>
    </source>
</evidence>
<dbReference type="GO" id="GO:0003723">
    <property type="term" value="F:RNA binding"/>
    <property type="evidence" value="ECO:0007669"/>
    <property type="project" value="UniProtKB-KW"/>
</dbReference>
<evidence type="ECO:0000259" key="7">
    <source>
        <dbReference type="Pfam" id="PF03787"/>
    </source>
</evidence>
<dbReference type="Proteomes" id="UP000198995">
    <property type="component" value="Unassembled WGS sequence"/>
</dbReference>
<organism evidence="8 9">
    <name type="scientific">Peptococcus niger</name>
    <dbReference type="NCBI Taxonomy" id="2741"/>
    <lineage>
        <taxon>Bacteria</taxon>
        <taxon>Bacillati</taxon>
        <taxon>Bacillota</taxon>
        <taxon>Clostridia</taxon>
        <taxon>Eubacteriales</taxon>
        <taxon>Peptococcaceae</taxon>
        <taxon>Peptococcus</taxon>
    </lineage>
</organism>
<gene>
    <name evidence="8" type="ORF">SAMN04489866_102221</name>
</gene>
<sequence>MERMKRLGFLEVHELFLTTGGPLFVGDGRILDARHWVRSGDVLQLLDPEIFGARLLDQGLLPTWQAHQAAGGTAADFLEGHPDLGDISDLTARSLTLHEGAPVDRLRTFLRRPDGCPYVPGSTVKGALRNVLMVYFLNEMPETEREKWRNRLRQAFNAEAPTAFSGEMRALQETILHTLHLQTRQVSSTLNDLMRAISIADSDPLPPDATLATTVRRVHQDGEERKAEAYEVLPPDLRVRLTLRIDIPLMNRAGLMLTLLNEALQLAQLMQERVFWEKIHTPRRAPVDLRDLYLYLGGGAGFVNKTLLYALFDQAEARDLTNALLAQTPGYDPAFGGSVAPYTRPTVLFKGISHDMGKCRITIHY</sequence>
<dbReference type="PANTHER" id="PTHR38007">
    <property type="entry name" value="CRISPR SYSTEM CMS PROTEIN CSM5"/>
    <property type="match status" value="1"/>
</dbReference>
<feature type="domain" description="CRISPR type III-associated protein" evidence="7">
    <location>
        <begin position="17"/>
        <end position="242"/>
    </location>
</feature>
<dbReference type="GO" id="GO:0051607">
    <property type="term" value="P:defense response to virus"/>
    <property type="evidence" value="ECO:0007669"/>
    <property type="project" value="UniProtKB-KW"/>
</dbReference>
<evidence type="ECO:0000313" key="8">
    <source>
        <dbReference type="EMBL" id="SDD31799.1"/>
    </source>
</evidence>
<dbReference type="InterPro" id="IPR005537">
    <property type="entry name" value="RAMP_III_fam"/>
</dbReference>
<evidence type="ECO:0000256" key="3">
    <source>
        <dbReference type="ARBA" id="ARBA00016113"/>
    </source>
</evidence>
<name>A0A1G6TRZ4_PEPNI</name>
<dbReference type="OrthoDB" id="24360at2"/>
<evidence type="ECO:0000256" key="1">
    <source>
        <dbReference type="ARBA" id="ARBA00003088"/>
    </source>
</evidence>
<proteinExistence type="inferred from homology"/>
<comment type="function">
    <text evidence="1">This subunit might be involved in maturation of a crRNA intermediate to its mature form.</text>
</comment>
<reference evidence="8 9" key="1">
    <citation type="submission" date="2016-10" db="EMBL/GenBank/DDBJ databases">
        <authorList>
            <person name="de Groot N.N."/>
        </authorList>
    </citation>
    <scope>NUCLEOTIDE SEQUENCE [LARGE SCALE GENOMIC DNA]</scope>
    <source>
        <strain evidence="8 9">DSM 20475</strain>
    </source>
</reference>
<dbReference type="RefSeq" id="WP_159427958.1">
    <property type="nucleotide sequence ID" value="NZ_FNAF01000002.1"/>
</dbReference>
<evidence type="ECO:0000256" key="5">
    <source>
        <dbReference type="ARBA" id="ARBA00023118"/>
    </source>
</evidence>
<dbReference type="AlphaFoldDB" id="A0A1G6TRZ4"/>
<keyword evidence="4" id="KW-0694">RNA-binding</keyword>
<dbReference type="NCBIfam" id="TIGR01899">
    <property type="entry name" value="cas_TM1807_csm5"/>
    <property type="match status" value="1"/>
</dbReference>
<keyword evidence="5" id="KW-0051">Antiviral defense</keyword>
<dbReference type="Pfam" id="PF03787">
    <property type="entry name" value="RAMPs"/>
    <property type="match status" value="1"/>
</dbReference>
<dbReference type="InterPro" id="IPR010173">
    <property type="entry name" value="CRISPR-assoc_Csm5"/>
</dbReference>
<dbReference type="STRING" id="2741.SAMN04489866_102221"/>